<reference evidence="3" key="1">
    <citation type="journal article" date="2017" name="Cell">
        <title>Insights into land plant evolution garnered from the Marchantia polymorpha genome.</title>
        <authorList>
            <person name="Bowman J.L."/>
            <person name="Kohchi T."/>
            <person name="Yamato K.T."/>
            <person name="Jenkins J."/>
            <person name="Shu S."/>
            <person name="Ishizaki K."/>
            <person name="Yamaoka S."/>
            <person name="Nishihama R."/>
            <person name="Nakamura Y."/>
            <person name="Berger F."/>
            <person name="Adam C."/>
            <person name="Aki S.S."/>
            <person name="Althoff F."/>
            <person name="Araki T."/>
            <person name="Arteaga-Vazquez M.A."/>
            <person name="Balasubrmanian S."/>
            <person name="Barry K."/>
            <person name="Bauer D."/>
            <person name="Boehm C.R."/>
            <person name="Briginshaw L."/>
            <person name="Caballero-Perez J."/>
            <person name="Catarino B."/>
            <person name="Chen F."/>
            <person name="Chiyoda S."/>
            <person name="Chovatia M."/>
            <person name="Davies K.M."/>
            <person name="Delmans M."/>
            <person name="Demura T."/>
            <person name="Dierschke T."/>
            <person name="Dolan L."/>
            <person name="Dorantes-Acosta A.E."/>
            <person name="Eklund D.M."/>
            <person name="Florent S.N."/>
            <person name="Flores-Sandoval E."/>
            <person name="Fujiyama A."/>
            <person name="Fukuzawa H."/>
            <person name="Galik B."/>
            <person name="Grimanelli D."/>
            <person name="Grimwood J."/>
            <person name="Grossniklaus U."/>
            <person name="Hamada T."/>
            <person name="Haseloff J."/>
            <person name="Hetherington A.J."/>
            <person name="Higo A."/>
            <person name="Hirakawa Y."/>
            <person name="Hundley H.N."/>
            <person name="Ikeda Y."/>
            <person name="Inoue K."/>
            <person name="Inoue S.I."/>
            <person name="Ishida S."/>
            <person name="Jia Q."/>
            <person name="Kakita M."/>
            <person name="Kanazawa T."/>
            <person name="Kawai Y."/>
            <person name="Kawashima T."/>
            <person name="Kennedy M."/>
            <person name="Kinose K."/>
            <person name="Kinoshita T."/>
            <person name="Kohara Y."/>
            <person name="Koide E."/>
            <person name="Komatsu K."/>
            <person name="Kopischke S."/>
            <person name="Kubo M."/>
            <person name="Kyozuka J."/>
            <person name="Lagercrantz U."/>
            <person name="Lin S.S."/>
            <person name="Lindquist E."/>
            <person name="Lipzen A.M."/>
            <person name="Lu C.W."/>
            <person name="De Luna E."/>
            <person name="Martienssen R.A."/>
            <person name="Minamino N."/>
            <person name="Mizutani M."/>
            <person name="Mizutani M."/>
            <person name="Mochizuki N."/>
            <person name="Monte I."/>
            <person name="Mosher R."/>
            <person name="Nagasaki H."/>
            <person name="Nakagami H."/>
            <person name="Naramoto S."/>
            <person name="Nishitani K."/>
            <person name="Ohtani M."/>
            <person name="Okamoto T."/>
            <person name="Okumura M."/>
            <person name="Phillips J."/>
            <person name="Pollak B."/>
            <person name="Reinders A."/>
            <person name="Rovekamp M."/>
            <person name="Sano R."/>
            <person name="Sawa S."/>
            <person name="Schmid M.W."/>
            <person name="Shirakawa M."/>
            <person name="Solano R."/>
            <person name="Spunde A."/>
            <person name="Suetsugu N."/>
            <person name="Sugano S."/>
            <person name="Sugiyama A."/>
            <person name="Sun R."/>
            <person name="Suzuki Y."/>
            <person name="Takenaka M."/>
            <person name="Takezawa D."/>
            <person name="Tomogane H."/>
            <person name="Tsuzuki M."/>
            <person name="Ueda T."/>
            <person name="Umeda M."/>
            <person name="Ward J.M."/>
            <person name="Watanabe Y."/>
            <person name="Yazaki K."/>
            <person name="Yokoyama R."/>
            <person name="Yoshitake Y."/>
            <person name="Yotsui I."/>
            <person name="Zachgo S."/>
            <person name="Schmutz J."/>
        </authorList>
    </citation>
    <scope>NUCLEOTIDE SEQUENCE [LARGE SCALE GENOMIC DNA]</scope>
    <source>
        <strain evidence="3">Tak-1</strain>
    </source>
</reference>
<dbReference type="Proteomes" id="UP000244005">
    <property type="component" value="Unassembled WGS sequence"/>
</dbReference>
<evidence type="ECO:0000256" key="1">
    <source>
        <dbReference type="SAM" id="MobiDB-lite"/>
    </source>
</evidence>
<dbReference type="EMBL" id="KZ772688">
    <property type="protein sequence ID" value="PTQ45169.1"/>
    <property type="molecule type" value="Genomic_DNA"/>
</dbReference>
<sequence>MPPTVSVLCVGTSLRHPQSALTLRVPQASSECGVVTFRVCFSSAFSIIRRCGSTRAAHGTKPSGKRHQERSRQRPLKARRRVEGVVHLTMKSCLSDCRQLVRSGNLEMGCRTSITFNSYVGHHS</sequence>
<gene>
    <name evidence="2" type="ORF">MARPO_0016s0208</name>
</gene>
<name>A0A2R6XGH5_MARPO</name>
<proteinExistence type="predicted"/>
<evidence type="ECO:0000313" key="3">
    <source>
        <dbReference type="Proteomes" id="UP000244005"/>
    </source>
</evidence>
<accession>A0A2R6XGH5</accession>
<organism evidence="2 3">
    <name type="scientific">Marchantia polymorpha</name>
    <name type="common">Common liverwort</name>
    <name type="synonym">Marchantia aquatica</name>
    <dbReference type="NCBI Taxonomy" id="3197"/>
    <lineage>
        <taxon>Eukaryota</taxon>
        <taxon>Viridiplantae</taxon>
        <taxon>Streptophyta</taxon>
        <taxon>Embryophyta</taxon>
        <taxon>Marchantiophyta</taxon>
        <taxon>Marchantiopsida</taxon>
        <taxon>Marchantiidae</taxon>
        <taxon>Marchantiales</taxon>
        <taxon>Marchantiaceae</taxon>
        <taxon>Marchantia</taxon>
    </lineage>
</organism>
<dbReference type="Gramene" id="Mp6g11690.1">
    <property type="protein sequence ID" value="Mp6g11690.1.cds1"/>
    <property type="gene ID" value="Mp6g11690"/>
</dbReference>
<feature type="region of interest" description="Disordered" evidence="1">
    <location>
        <begin position="55"/>
        <end position="81"/>
    </location>
</feature>
<feature type="compositionally biased region" description="Basic residues" evidence="1">
    <location>
        <begin position="63"/>
        <end position="80"/>
    </location>
</feature>
<dbReference type="AlphaFoldDB" id="A0A2R6XGH5"/>
<protein>
    <submittedName>
        <fullName evidence="2">Uncharacterized protein</fullName>
    </submittedName>
</protein>
<evidence type="ECO:0000313" key="2">
    <source>
        <dbReference type="EMBL" id="PTQ45169.1"/>
    </source>
</evidence>
<keyword evidence="3" id="KW-1185">Reference proteome</keyword>